<protein>
    <recommendedName>
        <fullName evidence="2">FKB95-like N-terminal Kelch domain-containing protein</fullName>
    </recommendedName>
</protein>
<dbReference type="PANTHER" id="PTHR24414">
    <property type="entry name" value="F-BOX/KELCH-REPEAT PROTEIN SKIP4"/>
    <property type="match status" value="1"/>
</dbReference>
<dbReference type="Proteomes" id="UP001642260">
    <property type="component" value="Unassembled WGS sequence"/>
</dbReference>
<dbReference type="InterPro" id="IPR057499">
    <property type="entry name" value="Kelch_FKB95"/>
</dbReference>
<comment type="caution">
    <text evidence="3">The sequence shown here is derived from an EMBL/GenBank/DDBJ whole genome shotgun (WGS) entry which is preliminary data.</text>
</comment>
<feature type="domain" description="FKB95-like N-terminal Kelch" evidence="2">
    <location>
        <begin position="1"/>
        <end position="94"/>
    </location>
</feature>
<dbReference type="InterPro" id="IPR050354">
    <property type="entry name" value="F-box/kelch-repeat_ARATH"/>
</dbReference>
<reference evidence="3 4" key="1">
    <citation type="submission" date="2022-03" db="EMBL/GenBank/DDBJ databases">
        <authorList>
            <person name="Macdonald S."/>
            <person name="Ahmed S."/>
            <person name="Newling K."/>
        </authorList>
    </citation>
    <scope>NUCLEOTIDE SEQUENCE [LARGE SCALE GENOMIC DNA]</scope>
</reference>
<sequence>MGTARAYGEAGVVDGKIYVFGGCDDVHDNYYGEVFHPKTRTWNPFPPMPKRKGGKKLIHESMVIDQKVYAVDEAERTFYYSPREGKWGTGNRGEQKGNRREGIGA</sequence>
<accession>A0ABC8M2N7</accession>
<dbReference type="AlphaFoldDB" id="A0ABC8M2N7"/>
<evidence type="ECO:0000313" key="3">
    <source>
        <dbReference type="EMBL" id="CAH8389857.1"/>
    </source>
</evidence>
<gene>
    <name evidence="3" type="ORF">ERUC_LOCUS42340</name>
</gene>
<dbReference type="PANTHER" id="PTHR24414:SF178">
    <property type="entry name" value="F-BOX DOMAIN-CONTAINING PROTEIN"/>
    <property type="match status" value="1"/>
</dbReference>
<feature type="region of interest" description="Disordered" evidence="1">
    <location>
        <begin position="82"/>
        <end position="105"/>
    </location>
</feature>
<feature type="compositionally biased region" description="Basic and acidic residues" evidence="1">
    <location>
        <begin position="93"/>
        <end position="105"/>
    </location>
</feature>
<organism evidence="3 4">
    <name type="scientific">Eruca vesicaria subsp. sativa</name>
    <name type="common">Garden rocket</name>
    <name type="synonym">Eruca sativa</name>
    <dbReference type="NCBI Taxonomy" id="29727"/>
    <lineage>
        <taxon>Eukaryota</taxon>
        <taxon>Viridiplantae</taxon>
        <taxon>Streptophyta</taxon>
        <taxon>Embryophyta</taxon>
        <taxon>Tracheophyta</taxon>
        <taxon>Spermatophyta</taxon>
        <taxon>Magnoliopsida</taxon>
        <taxon>eudicotyledons</taxon>
        <taxon>Gunneridae</taxon>
        <taxon>Pentapetalae</taxon>
        <taxon>rosids</taxon>
        <taxon>malvids</taxon>
        <taxon>Brassicales</taxon>
        <taxon>Brassicaceae</taxon>
        <taxon>Brassiceae</taxon>
        <taxon>Eruca</taxon>
    </lineage>
</organism>
<dbReference type="Pfam" id="PF25210">
    <property type="entry name" value="Kelch_FKB95"/>
    <property type="match status" value="1"/>
</dbReference>
<name>A0ABC8M2N7_ERUVS</name>
<evidence type="ECO:0000313" key="4">
    <source>
        <dbReference type="Proteomes" id="UP001642260"/>
    </source>
</evidence>
<dbReference type="Gene3D" id="2.120.10.80">
    <property type="entry name" value="Kelch-type beta propeller"/>
    <property type="match status" value="1"/>
</dbReference>
<proteinExistence type="predicted"/>
<keyword evidence="4" id="KW-1185">Reference proteome</keyword>
<evidence type="ECO:0000259" key="2">
    <source>
        <dbReference type="Pfam" id="PF25210"/>
    </source>
</evidence>
<dbReference type="InterPro" id="IPR015915">
    <property type="entry name" value="Kelch-typ_b-propeller"/>
</dbReference>
<evidence type="ECO:0000256" key="1">
    <source>
        <dbReference type="SAM" id="MobiDB-lite"/>
    </source>
</evidence>
<dbReference type="EMBL" id="CAKOAT010858487">
    <property type="protein sequence ID" value="CAH8389857.1"/>
    <property type="molecule type" value="Genomic_DNA"/>
</dbReference>
<dbReference type="SUPFAM" id="SSF117281">
    <property type="entry name" value="Kelch motif"/>
    <property type="match status" value="1"/>
</dbReference>